<gene>
    <name evidence="2" type="ORF">SCF082_LOCUS46657</name>
</gene>
<feature type="region of interest" description="Disordered" evidence="1">
    <location>
        <begin position="55"/>
        <end position="90"/>
    </location>
</feature>
<protein>
    <submittedName>
        <fullName evidence="2">Uncharacterized protein</fullName>
    </submittedName>
</protein>
<accession>A0ABP0RHI3</accession>
<comment type="caution">
    <text evidence="2">The sequence shown here is derived from an EMBL/GenBank/DDBJ whole genome shotgun (WGS) entry which is preliminary data.</text>
</comment>
<name>A0ABP0RHI3_9DINO</name>
<sequence length="733" mass="80821">MALNPTKWKLNKAEQKEVEELAQQHYNDLIESGTDKKEAQEKKDEFLKTKTLEMKSAKSAKSAAKKAAAAASKEVAPKSSAAGEPEPATTNSDYLAAVQEAKNTILRTDVFKRIEAENPLPIQQKDGGVQAVFNEKDASKALKSNGCYRSAINLFWIDCMATMTPNVPMSLKRTMEFAKFIFDDGPEGVRHAKFPVVIPVDVVDDLAKTTGNWKMISPEELVHAYLLKLKERIDCGCSENEMQQWKKVALSYPAQFEVITGGAGHGDDLYWEAWKNRQVLIQASDTIRRTARQLCWEVFGFKERKQLETGEVLTVAKLQEQYSKAKTAESNRTEIQDNFVASALSIHEKLLGIPEVNQALDKLEDRFGMQSSLNSITKLKVVIEKTENSDTRRWVVNAIVDMIESNALANEQAGVTKAYLAGTSGSASAVEMLKFKQKIRDYLLEVEMSRQGFNLKDLSQLREKLVSHASYRQFVTPLPESQTNGDLNWQSSLKPSSILCLKLVEDIVFGSVFNGAIVAVLKKGGGSGKANVAEILEIESVQQRLQCCVRKKDDELSAERALDSDMVVDKVEEEDEVTRLNRGSIIPQPGRYQKGSSEHLAATAAQSLAIYVNLVPEPETQKALEKAIQNSPLSKDSVTGTPGKNCVLIHFDADLATESHARPNYRPPPMTECLAKKLIYAALAGRGAKAVKTNSEPDCPIPGDVLCILDGGRDSPALMTPFKQGKGLAHSVT</sequence>
<organism evidence="2 3">
    <name type="scientific">Durusdinium trenchii</name>
    <dbReference type="NCBI Taxonomy" id="1381693"/>
    <lineage>
        <taxon>Eukaryota</taxon>
        <taxon>Sar</taxon>
        <taxon>Alveolata</taxon>
        <taxon>Dinophyceae</taxon>
        <taxon>Suessiales</taxon>
        <taxon>Symbiodiniaceae</taxon>
        <taxon>Durusdinium</taxon>
    </lineage>
</organism>
<dbReference type="Proteomes" id="UP001642464">
    <property type="component" value="Unassembled WGS sequence"/>
</dbReference>
<keyword evidence="3" id="KW-1185">Reference proteome</keyword>
<feature type="compositionally biased region" description="Low complexity" evidence="1">
    <location>
        <begin position="57"/>
        <end position="82"/>
    </location>
</feature>
<evidence type="ECO:0000256" key="1">
    <source>
        <dbReference type="SAM" id="MobiDB-lite"/>
    </source>
</evidence>
<evidence type="ECO:0000313" key="3">
    <source>
        <dbReference type="Proteomes" id="UP001642464"/>
    </source>
</evidence>
<reference evidence="2 3" key="1">
    <citation type="submission" date="2024-02" db="EMBL/GenBank/DDBJ databases">
        <authorList>
            <person name="Chen Y."/>
            <person name="Shah S."/>
            <person name="Dougan E. K."/>
            <person name="Thang M."/>
            <person name="Chan C."/>
        </authorList>
    </citation>
    <scope>NUCLEOTIDE SEQUENCE [LARGE SCALE GENOMIC DNA]</scope>
</reference>
<proteinExistence type="predicted"/>
<dbReference type="EMBL" id="CAXAMM010041481">
    <property type="protein sequence ID" value="CAK9099619.1"/>
    <property type="molecule type" value="Genomic_DNA"/>
</dbReference>
<evidence type="ECO:0000313" key="2">
    <source>
        <dbReference type="EMBL" id="CAK9099619.1"/>
    </source>
</evidence>